<organism evidence="2">
    <name type="scientific">marine sediment metagenome</name>
    <dbReference type="NCBI Taxonomy" id="412755"/>
    <lineage>
        <taxon>unclassified sequences</taxon>
        <taxon>metagenomes</taxon>
        <taxon>ecological metagenomes</taxon>
    </lineage>
</organism>
<gene>
    <name evidence="2" type="ORF">LCGC14_2112320</name>
</gene>
<sequence length="323" mass="33576">MFNARKQQTAVTVVLLVALASCGIGSVYTGSLSTDGGADGLLSGVGQSWGTGSTLSWIVDTGAVGGVSYQYTLTVDNVPAAGISHFSLEVSDAFEAADVLSDDWAGSLLVGLMSPDPGSPSLPSAFRAIKFDDNPNGKTVTVSLLSTRLPVWGDFYAKGGDSNELWNAGFGVDDSVLPYLDPTDPPANGSIRDHLLVPDTDFDIGRVLRVFKYWDNDGDGENDADLADRVQGWSISLDGAAPQLTDGAGMVMFPGLTGDHSITESPDNLFTGALVFDASNGNLLSTIADPDAIDVLMDRNLDIFIGNVPEPATLALLGLGAVG</sequence>
<evidence type="ECO:0000259" key="1">
    <source>
        <dbReference type="Pfam" id="PF07589"/>
    </source>
</evidence>
<feature type="domain" description="Ice-binding protein C-terminal" evidence="1">
    <location>
        <begin position="308"/>
        <end position="323"/>
    </location>
</feature>
<dbReference type="AlphaFoldDB" id="A0A0F9ETT1"/>
<dbReference type="Pfam" id="PF07589">
    <property type="entry name" value="PEP-CTERM"/>
    <property type="match status" value="1"/>
</dbReference>
<reference evidence="2" key="1">
    <citation type="journal article" date="2015" name="Nature">
        <title>Complex archaea that bridge the gap between prokaryotes and eukaryotes.</title>
        <authorList>
            <person name="Spang A."/>
            <person name="Saw J.H."/>
            <person name="Jorgensen S.L."/>
            <person name="Zaremba-Niedzwiedzka K."/>
            <person name="Martijn J."/>
            <person name="Lind A.E."/>
            <person name="van Eijk R."/>
            <person name="Schleper C."/>
            <person name="Guy L."/>
            <person name="Ettema T.J."/>
        </authorList>
    </citation>
    <scope>NUCLEOTIDE SEQUENCE</scope>
</reference>
<comment type="caution">
    <text evidence="2">The sequence shown here is derived from an EMBL/GenBank/DDBJ whole genome shotgun (WGS) entry which is preliminary data.</text>
</comment>
<feature type="non-terminal residue" evidence="2">
    <location>
        <position position="323"/>
    </location>
</feature>
<proteinExistence type="predicted"/>
<dbReference type="PROSITE" id="PS51257">
    <property type="entry name" value="PROKAR_LIPOPROTEIN"/>
    <property type="match status" value="1"/>
</dbReference>
<accession>A0A0F9ETT1</accession>
<dbReference type="InterPro" id="IPR013424">
    <property type="entry name" value="Ice-binding_C"/>
</dbReference>
<evidence type="ECO:0000313" key="2">
    <source>
        <dbReference type="EMBL" id="KKL69696.1"/>
    </source>
</evidence>
<dbReference type="EMBL" id="LAZR01026132">
    <property type="protein sequence ID" value="KKL69696.1"/>
    <property type="molecule type" value="Genomic_DNA"/>
</dbReference>
<protein>
    <recommendedName>
        <fullName evidence="1">Ice-binding protein C-terminal domain-containing protein</fullName>
    </recommendedName>
</protein>
<name>A0A0F9ETT1_9ZZZZ</name>